<dbReference type="Proteomes" id="UP001175000">
    <property type="component" value="Unassembled WGS sequence"/>
</dbReference>
<evidence type="ECO:0000313" key="7">
    <source>
        <dbReference type="Proteomes" id="UP001175000"/>
    </source>
</evidence>
<dbReference type="InterPro" id="IPR050309">
    <property type="entry name" value="Type-B_Carboxylest/Lipase"/>
</dbReference>
<proteinExistence type="inferred from homology"/>
<reference evidence="6" key="1">
    <citation type="submission" date="2023-06" db="EMBL/GenBank/DDBJ databases">
        <title>Genome-scale phylogeny and comparative genomics of the fungal order Sordariales.</title>
        <authorList>
            <consortium name="Lawrence Berkeley National Laboratory"/>
            <person name="Hensen N."/>
            <person name="Bonometti L."/>
            <person name="Westerberg I."/>
            <person name="Brannstrom I.O."/>
            <person name="Guillou S."/>
            <person name="Cros-Aarteil S."/>
            <person name="Calhoun S."/>
            <person name="Haridas S."/>
            <person name="Kuo A."/>
            <person name="Mondo S."/>
            <person name="Pangilinan J."/>
            <person name="Riley R."/>
            <person name="Labutti K."/>
            <person name="Andreopoulos B."/>
            <person name="Lipzen A."/>
            <person name="Chen C."/>
            <person name="Yanf M."/>
            <person name="Daum C."/>
            <person name="Ng V."/>
            <person name="Clum A."/>
            <person name="Steindorff A."/>
            <person name="Ohm R."/>
            <person name="Martin F."/>
            <person name="Silar P."/>
            <person name="Natvig D."/>
            <person name="Lalanne C."/>
            <person name="Gautier V."/>
            <person name="Ament-Velasquez S.L."/>
            <person name="Kruys A."/>
            <person name="Hutchinson M.I."/>
            <person name="Powell A.J."/>
            <person name="Barry K."/>
            <person name="Miller A.N."/>
            <person name="Grigoriev I.V."/>
            <person name="Debuchy R."/>
            <person name="Gladieux P."/>
            <person name="Thoren M.H."/>
            <person name="Johannesson H."/>
        </authorList>
    </citation>
    <scope>NUCLEOTIDE SEQUENCE</scope>
    <source>
        <strain evidence="6">CBS 606.72</strain>
    </source>
</reference>
<accession>A0AA39XGN4</accession>
<comment type="similarity">
    <text evidence="1 3">Belongs to the type-B carboxylesterase/lipase family.</text>
</comment>
<gene>
    <name evidence="6" type="ORF">B0T14DRAFT_533105</name>
</gene>
<sequence length="510" mass="56142">MVRHSKLDVNSQYIGRPLPIGVTQWLGIRYAAPPVGDLRFAPPQDPANDPEPKQANEVSNIEPGRARTSEDCLFLDVYAPTWATSESKLPVFVFIQGGGFNGNTNPNLNGTGLIAASNNSIVFVTFNYRVGPYGFLTDGRQITANNGLRDQRKALHWVHIHIAKFGGDPAHVVIGGASAGAASVALHLMAYGGRDDALFNAAAAGSVSFGTMLTARESVYQYNNLLVRLDCVGHDPLACLRSKSASELQKKSAKSPYPGAMHAPLFMWGPVIDGEIITKLPYEAFRGGKFLKVPVIFGDDTNGGTVFAPDKTSTRSESNRWLMDQFPHLTINQLTRLSELYPNSNQTMCPEKGCWWRQLSNIYGEMRYMCPGLFLNAAFARHGVEASYAYRWNVEDSEEMAAGLGVPHTVEVGAIFGPDNIQEMAPESYHSNGTNADAVQRIQGHWARFIKTLNPNHPQSDISTHWETWGERPWSRLLFDTGGATRMEKIDSGLRERCEYLASIGIALHQ</sequence>
<dbReference type="AlphaFoldDB" id="A0AA39XGN4"/>
<dbReference type="EMBL" id="JAULSU010000001">
    <property type="protein sequence ID" value="KAK0632745.1"/>
    <property type="molecule type" value="Genomic_DNA"/>
</dbReference>
<feature type="domain" description="Carboxylesterase type B" evidence="5">
    <location>
        <begin position="21"/>
        <end position="473"/>
    </location>
</feature>
<dbReference type="InterPro" id="IPR019826">
    <property type="entry name" value="Carboxylesterase_B_AS"/>
</dbReference>
<evidence type="ECO:0000256" key="2">
    <source>
        <dbReference type="ARBA" id="ARBA00022801"/>
    </source>
</evidence>
<dbReference type="GO" id="GO:0016787">
    <property type="term" value="F:hydrolase activity"/>
    <property type="evidence" value="ECO:0007669"/>
    <property type="project" value="UniProtKB-KW"/>
</dbReference>
<organism evidence="6 7">
    <name type="scientific">Immersiella caudata</name>
    <dbReference type="NCBI Taxonomy" id="314043"/>
    <lineage>
        <taxon>Eukaryota</taxon>
        <taxon>Fungi</taxon>
        <taxon>Dikarya</taxon>
        <taxon>Ascomycota</taxon>
        <taxon>Pezizomycotina</taxon>
        <taxon>Sordariomycetes</taxon>
        <taxon>Sordariomycetidae</taxon>
        <taxon>Sordariales</taxon>
        <taxon>Lasiosphaeriaceae</taxon>
        <taxon>Immersiella</taxon>
    </lineage>
</organism>
<dbReference type="SUPFAM" id="SSF53474">
    <property type="entry name" value="alpha/beta-Hydrolases"/>
    <property type="match status" value="1"/>
</dbReference>
<dbReference type="InterPro" id="IPR019819">
    <property type="entry name" value="Carboxylesterase_B_CS"/>
</dbReference>
<evidence type="ECO:0000256" key="1">
    <source>
        <dbReference type="ARBA" id="ARBA00005964"/>
    </source>
</evidence>
<dbReference type="EC" id="3.1.1.-" evidence="3"/>
<name>A0AA39XGN4_9PEZI</name>
<keyword evidence="2 3" id="KW-0378">Hydrolase</keyword>
<dbReference type="Pfam" id="PF00135">
    <property type="entry name" value="COesterase"/>
    <property type="match status" value="1"/>
</dbReference>
<evidence type="ECO:0000259" key="5">
    <source>
        <dbReference type="Pfam" id="PF00135"/>
    </source>
</evidence>
<dbReference type="PANTHER" id="PTHR11559">
    <property type="entry name" value="CARBOXYLESTERASE"/>
    <property type="match status" value="1"/>
</dbReference>
<dbReference type="Gene3D" id="3.40.50.1820">
    <property type="entry name" value="alpha/beta hydrolase"/>
    <property type="match status" value="1"/>
</dbReference>
<feature type="region of interest" description="Disordered" evidence="4">
    <location>
        <begin position="39"/>
        <end position="62"/>
    </location>
</feature>
<dbReference type="PROSITE" id="PS00122">
    <property type="entry name" value="CARBOXYLESTERASE_B_1"/>
    <property type="match status" value="1"/>
</dbReference>
<comment type="caution">
    <text evidence="6">The sequence shown here is derived from an EMBL/GenBank/DDBJ whole genome shotgun (WGS) entry which is preliminary data.</text>
</comment>
<protein>
    <recommendedName>
        <fullName evidence="3">Carboxylic ester hydrolase</fullName>
        <ecNumber evidence="3">3.1.1.-</ecNumber>
    </recommendedName>
</protein>
<dbReference type="PROSITE" id="PS00941">
    <property type="entry name" value="CARBOXYLESTERASE_B_2"/>
    <property type="match status" value="1"/>
</dbReference>
<dbReference type="InterPro" id="IPR002018">
    <property type="entry name" value="CarbesteraseB"/>
</dbReference>
<evidence type="ECO:0000256" key="3">
    <source>
        <dbReference type="RuleBase" id="RU361235"/>
    </source>
</evidence>
<dbReference type="InterPro" id="IPR029058">
    <property type="entry name" value="AB_hydrolase_fold"/>
</dbReference>
<evidence type="ECO:0000313" key="6">
    <source>
        <dbReference type="EMBL" id="KAK0632745.1"/>
    </source>
</evidence>
<keyword evidence="7" id="KW-1185">Reference proteome</keyword>
<evidence type="ECO:0000256" key="4">
    <source>
        <dbReference type="SAM" id="MobiDB-lite"/>
    </source>
</evidence>